<protein>
    <submittedName>
        <fullName evidence="2">Uncharacterized protein</fullName>
    </submittedName>
</protein>
<name>A0ABU6QRW3_9FABA</name>
<reference evidence="2 3" key="1">
    <citation type="journal article" date="2023" name="Plants (Basel)">
        <title>Bridging the Gap: Combining Genomics and Transcriptomics Approaches to Understand Stylosanthes scabra, an Orphan Legume from the Brazilian Caatinga.</title>
        <authorList>
            <person name="Ferreira-Neto J.R.C."/>
            <person name="da Silva M.D."/>
            <person name="Binneck E."/>
            <person name="de Melo N.F."/>
            <person name="da Silva R.H."/>
            <person name="de Melo A.L.T.M."/>
            <person name="Pandolfi V."/>
            <person name="Bustamante F.O."/>
            <person name="Brasileiro-Vidal A.C."/>
            <person name="Benko-Iseppon A.M."/>
        </authorList>
    </citation>
    <scope>NUCLEOTIDE SEQUENCE [LARGE SCALE GENOMIC DNA]</scope>
    <source>
        <tissue evidence="2">Leaves</tissue>
    </source>
</reference>
<evidence type="ECO:0000313" key="2">
    <source>
        <dbReference type="EMBL" id="MED6114171.1"/>
    </source>
</evidence>
<comment type="caution">
    <text evidence="2">The sequence shown here is derived from an EMBL/GenBank/DDBJ whole genome shotgun (WGS) entry which is preliminary data.</text>
</comment>
<evidence type="ECO:0000313" key="3">
    <source>
        <dbReference type="Proteomes" id="UP001341840"/>
    </source>
</evidence>
<proteinExistence type="predicted"/>
<feature type="compositionally biased region" description="Low complexity" evidence="1">
    <location>
        <begin position="56"/>
        <end position="65"/>
    </location>
</feature>
<organism evidence="2 3">
    <name type="scientific">Stylosanthes scabra</name>
    <dbReference type="NCBI Taxonomy" id="79078"/>
    <lineage>
        <taxon>Eukaryota</taxon>
        <taxon>Viridiplantae</taxon>
        <taxon>Streptophyta</taxon>
        <taxon>Embryophyta</taxon>
        <taxon>Tracheophyta</taxon>
        <taxon>Spermatophyta</taxon>
        <taxon>Magnoliopsida</taxon>
        <taxon>eudicotyledons</taxon>
        <taxon>Gunneridae</taxon>
        <taxon>Pentapetalae</taxon>
        <taxon>rosids</taxon>
        <taxon>fabids</taxon>
        <taxon>Fabales</taxon>
        <taxon>Fabaceae</taxon>
        <taxon>Papilionoideae</taxon>
        <taxon>50 kb inversion clade</taxon>
        <taxon>dalbergioids sensu lato</taxon>
        <taxon>Dalbergieae</taxon>
        <taxon>Pterocarpus clade</taxon>
        <taxon>Stylosanthes</taxon>
    </lineage>
</organism>
<sequence>LDAFEDHLDWILEESPPFLTPEKIDALRNDLANMTLQPVSDDIGSLNLENDQQDVEVNNDGNENANRNEENNNLAPSFSNEETPEDFEITSWTQFMDVCTL</sequence>
<keyword evidence="3" id="KW-1185">Reference proteome</keyword>
<evidence type="ECO:0000256" key="1">
    <source>
        <dbReference type="SAM" id="MobiDB-lite"/>
    </source>
</evidence>
<gene>
    <name evidence="2" type="ORF">PIB30_077682</name>
</gene>
<feature type="non-terminal residue" evidence="2">
    <location>
        <position position="1"/>
    </location>
</feature>
<dbReference type="EMBL" id="JASCZI010001052">
    <property type="protein sequence ID" value="MED6114171.1"/>
    <property type="molecule type" value="Genomic_DNA"/>
</dbReference>
<dbReference type="Proteomes" id="UP001341840">
    <property type="component" value="Unassembled WGS sequence"/>
</dbReference>
<accession>A0ABU6QRW3</accession>
<feature type="region of interest" description="Disordered" evidence="1">
    <location>
        <begin position="56"/>
        <end position="85"/>
    </location>
</feature>